<proteinExistence type="predicted"/>
<accession>A3IZW8</accession>
<gene>
    <name evidence="2" type="ORF">CY0110_31615</name>
</gene>
<protein>
    <submittedName>
        <fullName evidence="2">Surface antigen (D15)</fullName>
    </submittedName>
</protein>
<name>A3IZW8_9CHRO</name>
<feature type="domain" description="Polypeptide-transport-associated ShlB-type" evidence="1">
    <location>
        <begin position="3"/>
        <end position="51"/>
    </location>
</feature>
<dbReference type="GO" id="GO:0098046">
    <property type="term" value="C:type V protein secretion system complex"/>
    <property type="evidence" value="ECO:0007669"/>
    <property type="project" value="TreeGrafter"/>
</dbReference>
<evidence type="ECO:0000313" key="2">
    <source>
        <dbReference type="EMBL" id="EAZ87977.1"/>
    </source>
</evidence>
<evidence type="ECO:0000313" key="3">
    <source>
        <dbReference type="Proteomes" id="UP000003781"/>
    </source>
</evidence>
<dbReference type="PANTHER" id="PTHR34597:SF1">
    <property type="entry name" value="HEME_HEMOPEXIN TRANSPORTER PROTEIN HUXB"/>
    <property type="match status" value="1"/>
</dbReference>
<organism evidence="2 3">
    <name type="scientific">Crocosphaera chwakensis CCY0110</name>
    <dbReference type="NCBI Taxonomy" id="391612"/>
    <lineage>
        <taxon>Bacteria</taxon>
        <taxon>Bacillati</taxon>
        <taxon>Cyanobacteriota</taxon>
        <taxon>Cyanophyceae</taxon>
        <taxon>Oscillatoriophycideae</taxon>
        <taxon>Chroococcales</taxon>
        <taxon>Aphanothecaceae</taxon>
        <taxon>Crocosphaera</taxon>
        <taxon>Crocosphaera chwakensis</taxon>
    </lineage>
</organism>
<dbReference type="Pfam" id="PF08479">
    <property type="entry name" value="POTRA_2"/>
    <property type="match status" value="1"/>
</dbReference>
<dbReference type="GO" id="GO:0008320">
    <property type="term" value="F:protein transmembrane transporter activity"/>
    <property type="evidence" value="ECO:0007669"/>
    <property type="project" value="TreeGrafter"/>
</dbReference>
<comment type="caution">
    <text evidence="2">The sequence shown here is derived from an EMBL/GenBank/DDBJ whole genome shotgun (WGS) entry which is preliminary data.</text>
</comment>
<dbReference type="InterPro" id="IPR013686">
    <property type="entry name" value="Polypept-transport_assoc_ShlB"/>
</dbReference>
<sequence>MITQEQVQQVVAPFLSKNVTLEDLRKIQTQLTELYTQAGYLNSLVRFLPQDNHRLEAGEGIIVYRAIESKLVKIEVQNLSHLQQKYVEDRLWTYESKPLNAKSLEEGLLLLQQDQLISKIEGKLIPGSSQGENIWIVRVEEAPVWQIATEISNEESPFIGEWGAKAILENKNVFGVGDHAQVEYKQTEGLERLLANISVPLNPQNGRLQLSYQFNKSEIIAEPFDPIDIRNESFTISASFLQPLIFTLTDKFSLGINVEHRESQSFVFNDFPFSFSSNVRDGFTELNV</sequence>
<dbReference type="Proteomes" id="UP000003781">
    <property type="component" value="Unassembled WGS sequence"/>
</dbReference>
<dbReference type="PANTHER" id="PTHR34597">
    <property type="entry name" value="SLR1661 PROTEIN"/>
    <property type="match status" value="1"/>
</dbReference>
<keyword evidence="3" id="KW-1185">Reference proteome</keyword>
<reference evidence="2 3" key="1">
    <citation type="submission" date="2007-03" db="EMBL/GenBank/DDBJ databases">
        <authorList>
            <person name="Stal L."/>
            <person name="Ferriera S."/>
            <person name="Johnson J."/>
            <person name="Kravitz S."/>
            <person name="Beeson K."/>
            <person name="Sutton G."/>
            <person name="Rogers Y.-H."/>
            <person name="Friedman R."/>
            <person name="Frazier M."/>
            <person name="Venter J.C."/>
        </authorList>
    </citation>
    <scope>NUCLEOTIDE SEQUENCE [LARGE SCALE GENOMIC DNA]</scope>
    <source>
        <strain evidence="2 3">CCY0110</strain>
    </source>
</reference>
<dbReference type="GO" id="GO:0046819">
    <property type="term" value="P:protein secretion by the type V secretion system"/>
    <property type="evidence" value="ECO:0007669"/>
    <property type="project" value="TreeGrafter"/>
</dbReference>
<dbReference type="AlphaFoldDB" id="A3IZW8"/>
<evidence type="ECO:0000259" key="1">
    <source>
        <dbReference type="Pfam" id="PF08479"/>
    </source>
</evidence>
<dbReference type="Gene3D" id="3.10.20.310">
    <property type="entry name" value="membrane protein fhac"/>
    <property type="match status" value="1"/>
</dbReference>
<dbReference type="EMBL" id="AAXW01000125">
    <property type="protein sequence ID" value="EAZ87977.1"/>
    <property type="molecule type" value="Genomic_DNA"/>
</dbReference>
<dbReference type="eggNOG" id="COG2831">
    <property type="taxonomic scope" value="Bacteria"/>
</dbReference>
<dbReference type="InterPro" id="IPR051544">
    <property type="entry name" value="TPS_OM_transporter"/>
</dbReference>
<dbReference type="Gene3D" id="2.40.160.50">
    <property type="entry name" value="membrane protein fhac: a member of the omp85/tpsb transporter family"/>
    <property type="match status" value="1"/>
</dbReference>
<feature type="non-terminal residue" evidence="2">
    <location>
        <position position="288"/>
    </location>
</feature>